<keyword evidence="3" id="KW-1185">Reference proteome</keyword>
<dbReference type="Proteomes" id="UP001359559">
    <property type="component" value="Unassembled WGS sequence"/>
</dbReference>
<evidence type="ECO:0000256" key="1">
    <source>
        <dbReference type="SAM" id="MobiDB-lite"/>
    </source>
</evidence>
<accession>A0AAN9ITC4</accession>
<evidence type="ECO:0000313" key="2">
    <source>
        <dbReference type="EMBL" id="KAK7285907.1"/>
    </source>
</evidence>
<dbReference type="EMBL" id="JAYKXN010000005">
    <property type="protein sequence ID" value="KAK7285907.1"/>
    <property type="molecule type" value="Genomic_DNA"/>
</dbReference>
<dbReference type="PANTHER" id="PTHR47188">
    <property type="entry name" value="PROTEIN TAR1"/>
    <property type="match status" value="1"/>
</dbReference>
<gene>
    <name evidence="2" type="ORF">RJT34_20692</name>
</gene>
<dbReference type="InterPro" id="IPR044792">
    <property type="entry name" value="TAR1"/>
</dbReference>
<protein>
    <submittedName>
        <fullName evidence="2">Uncharacterized protein</fullName>
    </submittedName>
</protein>
<feature type="region of interest" description="Disordered" evidence="1">
    <location>
        <begin position="115"/>
        <end position="134"/>
    </location>
</feature>
<reference evidence="2 3" key="1">
    <citation type="submission" date="2024-01" db="EMBL/GenBank/DDBJ databases">
        <title>The genomes of 5 underutilized Papilionoideae crops provide insights into root nodulation and disease resistance.</title>
        <authorList>
            <person name="Yuan L."/>
        </authorList>
    </citation>
    <scope>NUCLEOTIDE SEQUENCE [LARGE SCALE GENOMIC DNA]</scope>
    <source>
        <strain evidence="2">LY-2023</strain>
        <tissue evidence="2">Leaf</tissue>
    </source>
</reference>
<proteinExistence type="predicted"/>
<evidence type="ECO:0000313" key="3">
    <source>
        <dbReference type="Proteomes" id="UP001359559"/>
    </source>
</evidence>
<name>A0AAN9ITC4_CLITE</name>
<comment type="caution">
    <text evidence="2">The sequence shown here is derived from an EMBL/GenBank/DDBJ whole genome shotgun (WGS) entry which is preliminary data.</text>
</comment>
<dbReference type="PANTHER" id="PTHR47188:SF1">
    <property type="entry name" value="PROTEIN TAR1"/>
    <property type="match status" value="1"/>
</dbReference>
<organism evidence="2 3">
    <name type="scientific">Clitoria ternatea</name>
    <name type="common">Butterfly pea</name>
    <dbReference type="NCBI Taxonomy" id="43366"/>
    <lineage>
        <taxon>Eukaryota</taxon>
        <taxon>Viridiplantae</taxon>
        <taxon>Streptophyta</taxon>
        <taxon>Embryophyta</taxon>
        <taxon>Tracheophyta</taxon>
        <taxon>Spermatophyta</taxon>
        <taxon>Magnoliopsida</taxon>
        <taxon>eudicotyledons</taxon>
        <taxon>Gunneridae</taxon>
        <taxon>Pentapetalae</taxon>
        <taxon>rosids</taxon>
        <taxon>fabids</taxon>
        <taxon>Fabales</taxon>
        <taxon>Fabaceae</taxon>
        <taxon>Papilionoideae</taxon>
        <taxon>50 kb inversion clade</taxon>
        <taxon>NPAAA clade</taxon>
        <taxon>indigoferoid/millettioid clade</taxon>
        <taxon>Phaseoleae</taxon>
        <taxon>Clitoria</taxon>
    </lineage>
</organism>
<sequence>MVRQGLGTTGLSLYLAPPSKGLGTGPPLRTFLQTTIWRPKTTNFHGGLFPVRSPLLRESFHSTTNHHGTLSHELNFQLTMIQTLIRSQHPPNSTPNARHVLRQHCVTPRFSGLLTTSQAANRPRRRNPNISLDHLIGRSDGRYVQRAGT</sequence>
<dbReference type="GO" id="GO:0043457">
    <property type="term" value="P:regulation of cellular respiration"/>
    <property type="evidence" value="ECO:0007669"/>
    <property type="project" value="InterPro"/>
</dbReference>
<dbReference type="AlphaFoldDB" id="A0AAN9ITC4"/>